<evidence type="ECO:0000313" key="2">
    <source>
        <dbReference type="Proteomes" id="UP000821865"/>
    </source>
</evidence>
<organism evidence="1 2">
    <name type="scientific">Dermacentor silvarum</name>
    <name type="common">Tick</name>
    <dbReference type="NCBI Taxonomy" id="543639"/>
    <lineage>
        <taxon>Eukaryota</taxon>
        <taxon>Metazoa</taxon>
        <taxon>Ecdysozoa</taxon>
        <taxon>Arthropoda</taxon>
        <taxon>Chelicerata</taxon>
        <taxon>Arachnida</taxon>
        <taxon>Acari</taxon>
        <taxon>Parasitiformes</taxon>
        <taxon>Ixodida</taxon>
        <taxon>Ixodoidea</taxon>
        <taxon>Ixodidae</taxon>
        <taxon>Rhipicephalinae</taxon>
        <taxon>Dermacentor</taxon>
    </lineage>
</organism>
<sequence length="775" mass="85757">MALRRTEVAEHKSPLSAKDQYSVVVEGWQSPPGVTEKDALREDALPEDAAVHGKQECDEGTGKILHTEEEKPNTQVILSATEAKPSPGEKDLVLLRTEVAEQKPALSVKNEALEEVEGWKSLPVVTEENALPRYASPTHDDLQLRSLSSEQLEGEKVITVTESITYQRFVGELKEPQPLSRLVKRKAKAREEHGSAVPQVRSFKFSTPTGTSDYSCMVDDSSTGVVFTTVKSSSSFTGSPQCRREKTDITDEEVIYVSSGSTSPRGKLTSIKKSSSCCLVRVVDDEVDETSQTNVQPRAESPMRLYYLDFKANFQQAEAIPFEGEVSEPSAHCKLTTFLAPSISCRDDEDSRPDKDRAGKGKRATPRESYDESAYPSYPTIIPSNRSERLESSSTASQSLGMDFSHSATSARRISPPHHDSEVQSLLCCKLCGQSFFRSNPTHAELCSGYHKDAAPPAATNSVPPSPVCLEKYVLSVADEDDVSDVLRQAWRDEETAILSSTVWSLYRCVPSSFYVIREREKRPTSRGDVCASACVITFGEEVSFCGFFHVSRERSNTGLSRMLWTRMLDACQGKNVCAVMPQERAQPFLDRYHFQVSYWGDIVYCHVTLRKGSFPAPSSGSGGGVLVRNLDLKRDSESVIDYDHGVFGFDRSYYLRVALAEEEQVVKVATVTSSEGRAVVAGYAGVQTDQRGRPALRWLLADGDEAAQALMHSVVETCPKIREKGLVGIFYAASHATGVILNSVEKAFMEPWTLVYDKREPFLRYDKIVSLTNI</sequence>
<comment type="caution">
    <text evidence="1">The sequence shown here is derived from an EMBL/GenBank/DDBJ whole genome shotgun (WGS) entry which is preliminary data.</text>
</comment>
<keyword evidence="2" id="KW-1185">Reference proteome</keyword>
<accession>A0ACB8DEV2</accession>
<dbReference type="Proteomes" id="UP000821865">
    <property type="component" value="Chromosome 2"/>
</dbReference>
<protein>
    <submittedName>
        <fullName evidence="1">Uncharacterized protein</fullName>
    </submittedName>
</protein>
<gene>
    <name evidence="1" type="ORF">HPB49_018142</name>
</gene>
<name>A0ACB8DEV2_DERSI</name>
<proteinExistence type="predicted"/>
<evidence type="ECO:0000313" key="1">
    <source>
        <dbReference type="EMBL" id="KAH7966627.1"/>
    </source>
</evidence>
<reference evidence="1" key="1">
    <citation type="submission" date="2020-05" db="EMBL/GenBank/DDBJ databases">
        <title>Large-scale comparative analyses of tick genomes elucidate their genetic diversity and vector capacities.</title>
        <authorList>
            <person name="Jia N."/>
            <person name="Wang J."/>
            <person name="Shi W."/>
            <person name="Du L."/>
            <person name="Sun Y."/>
            <person name="Zhan W."/>
            <person name="Jiang J."/>
            <person name="Wang Q."/>
            <person name="Zhang B."/>
            <person name="Ji P."/>
            <person name="Sakyi L.B."/>
            <person name="Cui X."/>
            <person name="Yuan T."/>
            <person name="Jiang B."/>
            <person name="Yang W."/>
            <person name="Lam T.T.-Y."/>
            <person name="Chang Q."/>
            <person name="Ding S."/>
            <person name="Wang X."/>
            <person name="Zhu J."/>
            <person name="Ruan X."/>
            <person name="Zhao L."/>
            <person name="Wei J."/>
            <person name="Que T."/>
            <person name="Du C."/>
            <person name="Cheng J."/>
            <person name="Dai P."/>
            <person name="Han X."/>
            <person name="Huang E."/>
            <person name="Gao Y."/>
            <person name="Liu J."/>
            <person name="Shao H."/>
            <person name="Ye R."/>
            <person name="Li L."/>
            <person name="Wei W."/>
            <person name="Wang X."/>
            <person name="Wang C."/>
            <person name="Yang T."/>
            <person name="Huo Q."/>
            <person name="Li W."/>
            <person name="Guo W."/>
            <person name="Chen H."/>
            <person name="Zhou L."/>
            <person name="Ni X."/>
            <person name="Tian J."/>
            <person name="Zhou Y."/>
            <person name="Sheng Y."/>
            <person name="Liu T."/>
            <person name="Pan Y."/>
            <person name="Xia L."/>
            <person name="Li J."/>
            <person name="Zhao F."/>
            <person name="Cao W."/>
        </authorList>
    </citation>
    <scope>NUCLEOTIDE SEQUENCE</scope>
    <source>
        <strain evidence="1">Dsil-2018</strain>
    </source>
</reference>
<dbReference type="EMBL" id="CM023471">
    <property type="protein sequence ID" value="KAH7966627.1"/>
    <property type="molecule type" value="Genomic_DNA"/>
</dbReference>